<dbReference type="AlphaFoldDB" id="A0A7G9WJS9"/>
<organism evidence="1 2">
    <name type="scientific">Caproicibacterium amylolyticum</name>
    <dbReference type="NCBI Taxonomy" id="2766537"/>
    <lineage>
        <taxon>Bacteria</taxon>
        <taxon>Bacillati</taxon>
        <taxon>Bacillota</taxon>
        <taxon>Clostridia</taxon>
        <taxon>Eubacteriales</taxon>
        <taxon>Oscillospiraceae</taxon>
        <taxon>Caproicibacterium</taxon>
    </lineage>
</organism>
<reference evidence="1 2" key="1">
    <citation type="submission" date="2020-08" db="EMBL/GenBank/DDBJ databases">
        <authorList>
            <person name="Ren C."/>
            <person name="Gu Y."/>
            <person name="Xu Y."/>
        </authorList>
    </citation>
    <scope>NUCLEOTIDE SEQUENCE [LARGE SCALE GENOMIC DNA]</scope>
    <source>
        <strain evidence="1 2">LBM18003</strain>
    </source>
</reference>
<evidence type="ECO:0000313" key="2">
    <source>
        <dbReference type="Proteomes" id="UP000516046"/>
    </source>
</evidence>
<name>A0A7G9WJS9_9FIRM</name>
<keyword evidence="2" id="KW-1185">Reference proteome</keyword>
<proteinExistence type="predicted"/>
<dbReference type="RefSeq" id="WP_212508010.1">
    <property type="nucleotide sequence ID" value="NZ_CP060696.1"/>
</dbReference>
<dbReference type="Proteomes" id="UP000516046">
    <property type="component" value="Chromosome"/>
</dbReference>
<dbReference type="InterPro" id="IPR025648">
    <property type="entry name" value="DUF4358"/>
</dbReference>
<sequence>MKSHVKPRWIVLSVLAVVLAAAVVAVGAHVLQALHKTQNNPKADVLAAQMVQELGYSGSYVQIAAGSVQKYYPVDTALVESEGLWLASGSDKAGELCCFRLHKAEDAAKVKTVIGERLNSKAQVLHALNADQYRMVQNAAVVQDGSYLLVAVSADSGAETELFKKLLN</sequence>
<dbReference type="EMBL" id="CP060696">
    <property type="protein sequence ID" value="QNO18941.1"/>
    <property type="molecule type" value="Genomic_DNA"/>
</dbReference>
<dbReference type="Pfam" id="PF14270">
    <property type="entry name" value="DUF4358"/>
    <property type="match status" value="1"/>
</dbReference>
<gene>
    <name evidence="1" type="ORF">H6X83_04760</name>
</gene>
<dbReference type="KEGG" id="caml:H6X83_04760"/>
<accession>A0A7G9WJS9</accession>
<protein>
    <submittedName>
        <fullName evidence="1">DUF4358 domain-containing protein</fullName>
    </submittedName>
</protein>
<evidence type="ECO:0000313" key="1">
    <source>
        <dbReference type="EMBL" id="QNO18941.1"/>
    </source>
</evidence>